<proteinExistence type="predicted"/>
<keyword evidence="4" id="KW-1003">Cell membrane</keyword>
<evidence type="ECO:0000256" key="5">
    <source>
        <dbReference type="ARBA" id="ARBA00022519"/>
    </source>
</evidence>
<accession>A0A964E034</accession>
<evidence type="ECO:0000256" key="3">
    <source>
        <dbReference type="ARBA" id="ARBA00022448"/>
    </source>
</evidence>
<evidence type="ECO:0000256" key="1">
    <source>
        <dbReference type="ARBA" id="ARBA00004651"/>
    </source>
</evidence>
<reference evidence="12" key="1">
    <citation type="journal article" date="2021" name="Microorganisms">
        <title>Acidisoma silvae sp. nov. and Acidisomacellulosilytica sp. nov., Two Acidophilic Bacteria Isolated from Decaying Wood, Hydrolyzing Cellulose and Producing Poly-3-hydroxybutyrate.</title>
        <authorList>
            <person name="Mieszkin S."/>
            <person name="Pouder E."/>
            <person name="Uroz S."/>
            <person name="Simon-Colin C."/>
            <person name="Alain K."/>
        </authorList>
    </citation>
    <scope>NUCLEOTIDE SEQUENCE</scope>
    <source>
        <strain evidence="12">HW T2.11</strain>
    </source>
</reference>
<feature type="transmembrane region" description="Helical" evidence="11">
    <location>
        <begin position="100"/>
        <end position="123"/>
    </location>
</feature>
<evidence type="ECO:0000313" key="13">
    <source>
        <dbReference type="Proteomes" id="UP000708298"/>
    </source>
</evidence>
<dbReference type="RefSeq" id="WP_227322590.1">
    <property type="nucleotide sequence ID" value="NZ_JAESVB010000009.1"/>
</dbReference>
<dbReference type="PANTHER" id="PTHR32196">
    <property type="entry name" value="ABC TRANSPORTER PERMEASE PROTEIN YPHD-RELATED-RELATED"/>
    <property type="match status" value="1"/>
</dbReference>
<evidence type="ECO:0000256" key="7">
    <source>
        <dbReference type="ARBA" id="ARBA00022989"/>
    </source>
</evidence>
<keyword evidence="13" id="KW-1185">Reference proteome</keyword>
<comment type="subcellular location">
    <subcellularLocation>
        <location evidence="1">Cell membrane</location>
        <topology evidence="1">Multi-pass membrane protein</topology>
    </subcellularLocation>
</comment>
<sequence length="347" mass="36204">MSNSVTARRSRSRFPLGGWESSLLVLFVLQVLASSFSIPGFFDSFSSWLGLTENFLPFGIVALGLSVVILTGGIDLSVGSTAGLGAIVMAELWLHLGMPIWIAVMIGVALGALVGLINGLIITRFNTEPLIATLATSFIYRSVGTALAGESPPSGFPDSFNALGQGAIGGLIPYQLILFSILAVLFALLMSRSAYGRKIVMVGYNGDAARYSGLRVGRIVTSAYVISGAMAALAGIVLAAYYSAVRPDMGDILLLTTITTVVLGGISIFGGEGSIGGVVIAVLLLGFLRQGMLIAGFSDMVTTMVTGAILLAAITIRNLLSGRGTGMALLVRRFRNLGRDKLTEATK</sequence>
<evidence type="ECO:0000256" key="11">
    <source>
        <dbReference type="SAM" id="Phobius"/>
    </source>
</evidence>
<feature type="transmembrane region" description="Helical" evidence="11">
    <location>
        <begin position="48"/>
        <end position="69"/>
    </location>
</feature>
<evidence type="ECO:0000256" key="10">
    <source>
        <dbReference type="ARBA" id="ARBA00039381"/>
    </source>
</evidence>
<keyword evidence="6 11" id="KW-0812">Transmembrane</keyword>
<keyword evidence="7 11" id="KW-1133">Transmembrane helix</keyword>
<reference evidence="12" key="2">
    <citation type="submission" date="2021-01" db="EMBL/GenBank/DDBJ databases">
        <authorList>
            <person name="Mieszkin S."/>
            <person name="Pouder E."/>
            <person name="Alain K."/>
        </authorList>
    </citation>
    <scope>NUCLEOTIDE SEQUENCE</scope>
    <source>
        <strain evidence="12">HW T2.11</strain>
    </source>
</reference>
<dbReference type="Proteomes" id="UP000708298">
    <property type="component" value="Unassembled WGS sequence"/>
</dbReference>
<dbReference type="CDD" id="cd06579">
    <property type="entry name" value="TM_PBP1_transp_AraH_like"/>
    <property type="match status" value="1"/>
</dbReference>
<protein>
    <recommendedName>
        <fullName evidence="10">Autoinducer 2 import system permease protein LsrD</fullName>
    </recommendedName>
</protein>
<dbReference type="EMBL" id="JAESVB010000009">
    <property type="protein sequence ID" value="MCB8876931.1"/>
    <property type="molecule type" value="Genomic_DNA"/>
</dbReference>
<evidence type="ECO:0000256" key="6">
    <source>
        <dbReference type="ARBA" id="ARBA00022692"/>
    </source>
</evidence>
<dbReference type="Pfam" id="PF02653">
    <property type="entry name" value="BPD_transp_2"/>
    <property type="match status" value="1"/>
</dbReference>
<dbReference type="GO" id="GO:0005886">
    <property type="term" value="C:plasma membrane"/>
    <property type="evidence" value="ECO:0007669"/>
    <property type="project" value="UniProtKB-SubCell"/>
</dbReference>
<evidence type="ECO:0000256" key="9">
    <source>
        <dbReference type="ARBA" id="ARBA00025439"/>
    </source>
</evidence>
<gene>
    <name evidence="12" type="ORF">ASILVAE211_17185</name>
</gene>
<keyword evidence="8 11" id="KW-0472">Membrane</keyword>
<dbReference type="PANTHER" id="PTHR32196:SF71">
    <property type="entry name" value="AUTOINDUCER 2 IMPORT SYSTEM PERMEASE PROTEIN LSRD"/>
    <property type="match status" value="1"/>
</dbReference>
<name>A0A964E034_9PROT</name>
<feature type="transmembrane region" description="Helical" evidence="11">
    <location>
        <begin position="219"/>
        <end position="242"/>
    </location>
</feature>
<dbReference type="AlphaFoldDB" id="A0A964E034"/>
<comment type="function">
    <text evidence="9">Part of the ABC transporter complex LsrABCD involved in autoinducer 2 (AI-2) import. Probably responsible for the translocation of the substrate across the membrane.</text>
</comment>
<organism evidence="12 13">
    <name type="scientific">Acidisoma silvae</name>
    <dbReference type="NCBI Taxonomy" id="2802396"/>
    <lineage>
        <taxon>Bacteria</taxon>
        <taxon>Pseudomonadati</taxon>
        <taxon>Pseudomonadota</taxon>
        <taxon>Alphaproteobacteria</taxon>
        <taxon>Acetobacterales</taxon>
        <taxon>Acidocellaceae</taxon>
        <taxon>Acidisoma</taxon>
    </lineage>
</organism>
<keyword evidence="5" id="KW-0997">Cell inner membrane</keyword>
<comment type="caution">
    <text evidence="12">The sequence shown here is derived from an EMBL/GenBank/DDBJ whole genome shotgun (WGS) entry which is preliminary data.</text>
</comment>
<dbReference type="GO" id="GO:0022857">
    <property type="term" value="F:transmembrane transporter activity"/>
    <property type="evidence" value="ECO:0007669"/>
    <property type="project" value="InterPro"/>
</dbReference>
<feature type="transmembrane region" description="Helical" evidence="11">
    <location>
        <begin position="168"/>
        <end position="189"/>
    </location>
</feature>
<feature type="transmembrane region" description="Helical" evidence="11">
    <location>
        <begin position="21"/>
        <end position="42"/>
    </location>
</feature>
<evidence type="ECO:0000256" key="8">
    <source>
        <dbReference type="ARBA" id="ARBA00023136"/>
    </source>
</evidence>
<feature type="transmembrane region" description="Helical" evidence="11">
    <location>
        <begin position="262"/>
        <end position="288"/>
    </location>
</feature>
<dbReference type="InterPro" id="IPR001851">
    <property type="entry name" value="ABC_transp_permease"/>
</dbReference>
<evidence type="ECO:0000256" key="2">
    <source>
        <dbReference type="ARBA" id="ARBA00011262"/>
    </source>
</evidence>
<keyword evidence="3" id="KW-0813">Transport</keyword>
<evidence type="ECO:0000256" key="4">
    <source>
        <dbReference type="ARBA" id="ARBA00022475"/>
    </source>
</evidence>
<evidence type="ECO:0000313" key="12">
    <source>
        <dbReference type="EMBL" id="MCB8876931.1"/>
    </source>
</evidence>
<comment type="subunit">
    <text evidence="2">The complex is composed of two ATP-binding proteins (LsrA), two transmembrane proteins (LsrC and LsrD) and a solute-binding protein (LsrB).</text>
</comment>
<feature type="transmembrane region" description="Helical" evidence="11">
    <location>
        <begin position="300"/>
        <end position="320"/>
    </location>
</feature>